<dbReference type="PANTHER" id="PTHR47510:SF3">
    <property type="entry name" value="ENDO_EXONUCLEASE_PHOSPHATASE DOMAIN-CONTAINING PROTEIN"/>
    <property type="match status" value="1"/>
</dbReference>
<dbReference type="Gene3D" id="3.60.10.10">
    <property type="entry name" value="Endonuclease/exonuclease/phosphatase"/>
    <property type="match status" value="1"/>
</dbReference>
<evidence type="ECO:0000313" key="2">
    <source>
        <dbReference type="Proteomes" id="UP000504618"/>
    </source>
</evidence>
<dbReference type="GO" id="GO:0003824">
    <property type="term" value="F:catalytic activity"/>
    <property type="evidence" value="ECO:0007669"/>
    <property type="project" value="InterPro"/>
</dbReference>
<dbReference type="GeneID" id="112453688"/>
<reference evidence="3" key="1">
    <citation type="submission" date="2025-08" db="UniProtKB">
        <authorList>
            <consortium name="RefSeq"/>
        </authorList>
    </citation>
    <scope>IDENTIFICATION</scope>
    <source>
        <tissue evidence="3">Whole body</tissue>
    </source>
</reference>
<dbReference type="InterPro" id="IPR005135">
    <property type="entry name" value="Endo/exonuclease/phosphatase"/>
</dbReference>
<dbReference type="PANTHER" id="PTHR47510">
    <property type="entry name" value="REVERSE TRANSCRIPTASE DOMAIN-CONTAINING PROTEIN"/>
    <property type="match status" value="1"/>
</dbReference>
<evidence type="ECO:0000259" key="1">
    <source>
        <dbReference type="Pfam" id="PF03372"/>
    </source>
</evidence>
<dbReference type="InterPro" id="IPR036691">
    <property type="entry name" value="Endo/exonu/phosph_ase_sf"/>
</dbReference>
<dbReference type="OrthoDB" id="7699669at2759"/>
<sequence>MVDELPEFLRICHVNCQSLTAHLDEFRDYFGDSGFHVICLSETWLRPAFSDSFVSLRGYQIFRCDRQGRCGGGVAFYISNSLQANILRHSEGDGKPEYLIAKISVSNTSKILLAVVYRPPHCGYLQEFLDTFIDLSVTYKHLIIFGDFNADLCTTTFDSAQIMSFIETTNLYLVPYTPTHHTRSSSTSLDLCVIDDADKLISYEQSDVCFLSAHDLISISYRVKVARRGSCSIKVRDFRSFDIDNFLIDLEGYDWGALYQVDDVDSKVMLLNTALTECYDRHAPLRDIQPKHLPASWLTPDVRCAMRSRDRARRVRRRHKTDANYKRYKTLRNQAQAMVRSAKKEYYLNAFRDGSESTTIWRQLRHLGLLKAKNADKNLIFTLDELNEFFSSVTAGIDG</sequence>
<dbReference type="Proteomes" id="UP000504618">
    <property type="component" value="Unplaced"/>
</dbReference>
<dbReference type="AlphaFoldDB" id="A0A6J1PL23"/>
<feature type="domain" description="Endonuclease/exonuclease/phosphatase" evidence="1">
    <location>
        <begin position="15"/>
        <end position="196"/>
    </location>
</feature>
<evidence type="ECO:0000313" key="3">
    <source>
        <dbReference type="RefSeq" id="XP_024870342.1"/>
    </source>
</evidence>
<proteinExistence type="predicted"/>
<protein>
    <submittedName>
        <fullName evidence="3">Uncharacterized protein LOC112453688</fullName>
    </submittedName>
</protein>
<dbReference type="Pfam" id="PF03372">
    <property type="entry name" value="Exo_endo_phos"/>
    <property type="match status" value="1"/>
</dbReference>
<gene>
    <name evidence="3" type="primary">LOC112453688</name>
</gene>
<keyword evidence="2" id="KW-1185">Reference proteome</keyword>
<dbReference type="SUPFAM" id="SSF56219">
    <property type="entry name" value="DNase I-like"/>
    <property type="match status" value="1"/>
</dbReference>
<accession>A0A6J1PL23</accession>
<organism evidence="2 3">
    <name type="scientific">Temnothorax curvispinosus</name>
    <dbReference type="NCBI Taxonomy" id="300111"/>
    <lineage>
        <taxon>Eukaryota</taxon>
        <taxon>Metazoa</taxon>
        <taxon>Ecdysozoa</taxon>
        <taxon>Arthropoda</taxon>
        <taxon>Hexapoda</taxon>
        <taxon>Insecta</taxon>
        <taxon>Pterygota</taxon>
        <taxon>Neoptera</taxon>
        <taxon>Endopterygota</taxon>
        <taxon>Hymenoptera</taxon>
        <taxon>Apocrita</taxon>
        <taxon>Aculeata</taxon>
        <taxon>Formicoidea</taxon>
        <taxon>Formicidae</taxon>
        <taxon>Myrmicinae</taxon>
        <taxon>Temnothorax</taxon>
    </lineage>
</organism>
<dbReference type="RefSeq" id="XP_024870342.1">
    <property type="nucleotide sequence ID" value="XM_025014574.1"/>
</dbReference>
<name>A0A6J1PL23_9HYME</name>